<evidence type="ECO:0000256" key="1">
    <source>
        <dbReference type="SAM" id="MobiDB-lite"/>
    </source>
</evidence>
<dbReference type="Proteomes" id="UP000314294">
    <property type="component" value="Unassembled WGS sequence"/>
</dbReference>
<dbReference type="EMBL" id="SRLO01000221">
    <property type="protein sequence ID" value="TNN66329.1"/>
    <property type="molecule type" value="Genomic_DNA"/>
</dbReference>
<feature type="transmembrane region" description="Helical" evidence="2">
    <location>
        <begin position="92"/>
        <end position="112"/>
    </location>
</feature>
<comment type="caution">
    <text evidence="3">The sequence shown here is derived from an EMBL/GenBank/DDBJ whole genome shotgun (WGS) entry which is preliminary data.</text>
</comment>
<keyword evidence="2" id="KW-0472">Membrane</keyword>
<evidence type="ECO:0008006" key="5">
    <source>
        <dbReference type="Google" id="ProtNLM"/>
    </source>
</evidence>
<dbReference type="AlphaFoldDB" id="A0A4Z2HKC7"/>
<keyword evidence="4" id="KW-1185">Reference proteome</keyword>
<evidence type="ECO:0000313" key="3">
    <source>
        <dbReference type="EMBL" id="TNN66329.1"/>
    </source>
</evidence>
<evidence type="ECO:0000256" key="2">
    <source>
        <dbReference type="SAM" id="Phobius"/>
    </source>
</evidence>
<proteinExistence type="predicted"/>
<organism evidence="3 4">
    <name type="scientific">Liparis tanakae</name>
    <name type="common">Tanaka's snailfish</name>
    <dbReference type="NCBI Taxonomy" id="230148"/>
    <lineage>
        <taxon>Eukaryota</taxon>
        <taxon>Metazoa</taxon>
        <taxon>Chordata</taxon>
        <taxon>Craniata</taxon>
        <taxon>Vertebrata</taxon>
        <taxon>Euteleostomi</taxon>
        <taxon>Actinopterygii</taxon>
        <taxon>Neopterygii</taxon>
        <taxon>Teleostei</taxon>
        <taxon>Neoteleostei</taxon>
        <taxon>Acanthomorphata</taxon>
        <taxon>Eupercaria</taxon>
        <taxon>Perciformes</taxon>
        <taxon>Cottioidei</taxon>
        <taxon>Cottales</taxon>
        <taxon>Liparidae</taxon>
        <taxon>Liparis</taxon>
    </lineage>
</organism>
<reference evidence="3 4" key="1">
    <citation type="submission" date="2019-03" db="EMBL/GenBank/DDBJ databases">
        <title>First draft genome of Liparis tanakae, snailfish: a comprehensive survey of snailfish specific genes.</title>
        <authorList>
            <person name="Kim W."/>
            <person name="Song I."/>
            <person name="Jeong J.-H."/>
            <person name="Kim D."/>
            <person name="Kim S."/>
            <person name="Ryu S."/>
            <person name="Song J.Y."/>
            <person name="Lee S.K."/>
        </authorList>
    </citation>
    <scope>NUCLEOTIDE SEQUENCE [LARGE SCALE GENOMIC DNA]</scope>
    <source>
        <tissue evidence="3">Muscle</tissue>
    </source>
</reference>
<evidence type="ECO:0000313" key="4">
    <source>
        <dbReference type="Proteomes" id="UP000314294"/>
    </source>
</evidence>
<sequence length="114" mass="12319">MYSGVKANLSSGGVLLQPVVYLGHHGGVRRLRCAAGQKQTELRPLPDLRRKVMGARGKRSEVRNVGPTFRDEPRGLTHLKGLPSSSMVSSTFCLFSAASALLLSISSFIFLFSS</sequence>
<feature type="region of interest" description="Disordered" evidence="1">
    <location>
        <begin position="55"/>
        <end position="76"/>
    </location>
</feature>
<protein>
    <recommendedName>
        <fullName evidence="5">Transmembrane protein</fullName>
    </recommendedName>
</protein>
<keyword evidence="2" id="KW-0812">Transmembrane</keyword>
<accession>A0A4Z2HKC7</accession>
<keyword evidence="2" id="KW-1133">Transmembrane helix</keyword>
<name>A0A4Z2HKC7_9TELE</name>
<gene>
    <name evidence="3" type="ORF">EYF80_023465</name>
</gene>